<accession>A0ABQ0HCG6</accession>
<dbReference type="InterPro" id="IPR002575">
    <property type="entry name" value="Aminoglycoside_PTrfase"/>
</dbReference>
<dbReference type="Gene3D" id="3.30.200.20">
    <property type="entry name" value="Phosphorylase Kinase, domain 1"/>
    <property type="match status" value="1"/>
</dbReference>
<dbReference type="PANTHER" id="PTHR21310">
    <property type="entry name" value="AMINOGLYCOSIDE PHOSPHOTRANSFERASE-RELATED-RELATED"/>
    <property type="match status" value="1"/>
</dbReference>
<dbReference type="PANTHER" id="PTHR21310:SF57">
    <property type="entry name" value="BLR2944 PROTEIN"/>
    <property type="match status" value="1"/>
</dbReference>
<dbReference type="CDD" id="cd05154">
    <property type="entry name" value="ACAD10_11_N-like"/>
    <property type="match status" value="1"/>
</dbReference>
<reference evidence="3 4" key="1">
    <citation type="submission" date="2012-02" db="EMBL/GenBank/DDBJ databases">
        <title>Whole genome shotgun sequence of Gordonia terrae NBRC 100016.</title>
        <authorList>
            <person name="Takarada H."/>
            <person name="Hosoyama A."/>
            <person name="Tsuchikane K."/>
            <person name="Katsumata H."/>
            <person name="Yamazaki S."/>
            <person name="Fujita N."/>
        </authorList>
    </citation>
    <scope>NUCLEOTIDE SEQUENCE [LARGE SCALE GENOMIC DNA]</scope>
    <source>
        <strain evidence="3 4">NBRC 100016</strain>
    </source>
</reference>
<evidence type="ECO:0000313" key="3">
    <source>
        <dbReference type="EMBL" id="GAB43576.1"/>
    </source>
</evidence>
<evidence type="ECO:0000259" key="1">
    <source>
        <dbReference type="Pfam" id="PF01636"/>
    </source>
</evidence>
<evidence type="ECO:0000313" key="4">
    <source>
        <dbReference type="Proteomes" id="UP000004881"/>
    </source>
</evidence>
<sequence length="483" mass="51271">MVAVTAAQGDGAKGRIGVGVPEADDVAATIASRLADRRGTSLSVESARLLPAGASRATYAAGLVEGSGQVEPIIIRAVPAATDDGGLRAEAQVLRAAADAGVPVPEILDAGFDEDGNVLGFPYLAMTFIDGESIPRRILRNDSHAGARARFVAQCGEILARIHRIDVRQTPGLSELGDPIAGLRELFPREFDAMPAGLVLATQWLTDNPPEPSPRQCLVHGDFRLGNLLVEPEGIAAVLDWELVHLGDPVEDLGWLCAKAWRFGGSTPVAGMGSRDELLDAYAREAGWRPTDRALRWWELYATVKWGLICAVQAARHLDGVERSVELAAIGRRSAEQEFDALLDLGLVAPEAVPDPLTEATGARASEDLYGSPSSVELLEALAEFLRSDSVQADLSPQVRFHTRVAGNVVDVVRRQVLLGAADAAASAQRLSALGIADQQALCAALRSGELDGTDEKVRDAVVADVRARLLVANPKYFAVPHP</sequence>
<dbReference type="EMBL" id="BAFD01000044">
    <property type="protein sequence ID" value="GAB43576.1"/>
    <property type="molecule type" value="Genomic_DNA"/>
</dbReference>
<proteinExistence type="predicted"/>
<dbReference type="InterPro" id="IPR046252">
    <property type="entry name" value="DUF6285"/>
</dbReference>
<dbReference type="Proteomes" id="UP000004881">
    <property type="component" value="Unassembled WGS sequence"/>
</dbReference>
<feature type="domain" description="Aminoglycoside phosphotransferase" evidence="1">
    <location>
        <begin position="47"/>
        <end position="288"/>
    </location>
</feature>
<protein>
    <submittedName>
        <fullName evidence="3">Phosphotransferase</fullName>
    </submittedName>
</protein>
<dbReference type="SUPFAM" id="SSF56112">
    <property type="entry name" value="Protein kinase-like (PK-like)"/>
    <property type="match status" value="1"/>
</dbReference>
<dbReference type="Gene3D" id="3.90.1200.10">
    <property type="match status" value="1"/>
</dbReference>
<dbReference type="Pfam" id="PF19802">
    <property type="entry name" value="DUF6285"/>
    <property type="match status" value="1"/>
</dbReference>
<dbReference type="Pfam" id="PF01636">
    <property type="entry name" value="APH"/>
    <property type="match status" value="1"/>
</dbReference>
<organism evidence="3 4">
    <name type="scientific">Gordonia terrae NBRC 100016</name>
    <dbReference type="NCBI Taxonomy" id="1089454"/>
    <lineage>
        <taxon>Bacteria</taxon>
        <taxon>Bacillati</taxon>
        <taxon>Actinomycetota</taxon>
        <taxon>Actinomycetes</taxon>
        <taxon>Mycobacteriales</taxon>
        <taxon>Gordoniaceae</taxon>
        <taxon>Gordonia</taxon>
    </lineage>
</organism>
<dbReference type="InterPro" id="IPR051678">
    <property type="entry name" value="AGP_Transferase"/>
</dbReference>
<keyword evidence="4" id="KW-1185">Reference proteome</keyword>
<gene>
    <name evidence="3" type="ORF">GOTRE_044_00800</name>
</gene>
<evidence type="ECO:0000259" key="2">
    <source>
        <dbReference type="Pfam" id="PF19802"/>
    </source>
</evidence>
<feature type="domain" description="DUF6285" evidence="2">
    <location>
        <begin position="395"/>
        <end position="477"/>
    </location>
</feature>
<name>A0ABQ0HCG6_9ACTN</name>
<comment type="caution">
    <text evidence="3">The sequence shown here is derived from an EMBL/GenBank/DDBJ whole genome shotgun (WGS) entry which is preliminary data.</text>
</comment>
<dbReference type="InterPro" id="IPR011009">
    <property type="entry name" value="Kinase-like_dom_sf"/>
</dbReference>
<dbReference type="InterPro" id="IPR041726">
    <property type="entry name" value="ACAD10_11_N"/>
</dbReference>